<proteinExistence type="predicted"/>
<evidence type="ECO:0000313" key="2">
    <source>
        <dbReference type="Proteomes" id="UP001281147"/>
    </source>
</evidence>
<sequence>MNNSAQCGQSGKSLIARLPMKQGRRRSSGSAQVKRAPKEVKQAPKEVKKGAKGKDYIQISSDSDEEPPTAPIALDYGDYGETTIAEKETYKEALKTASRTLPLSLRLKDGTTWHGTPAFLGGGAGGQAFLWLATDSHGTIVRRIVVKDCYVSSHQWKDVNHWPSEDEEPKRKRRKKDKEDLIPEPFLWSVLEALTEACLILESSRISEPEDTAPAGHQTIVHRDIKPDNIYLSTPLPSTYPSYPHAILGDFGVAILTSDTDKMNPHGYNAMDGTYGWMPPEQIPMVDRATMRPKPVGKLSSKTNVWGIGAVIIGLMNREEELEGTSYKSGEEQPVLKPYAAKHYSKELRRLVQSCTKYWPDDRPELTTLRKRIRKSTRPGSVSDPAKGMRSEEHGDEDAELMLKWHSDDPAAVGKFAEVALRAMG</sequence>
<comment type="caution">
    <text evidence="1">The sequence shown here is derived from an EMBL/GenBank/DDBJ whole genome shotgun (WGS) entry which is preliminary data.</text>
</comment>
<name>A0ACC3NUD5_9PEZI</name>
<protein>
    <submittedName>
        <fullName evidence="1">Uncharacterized protein</fullName>
    </submittedName>
</protein>
<accession>A0ACC3NUD5</accession>
<reference evidence="1" key="1">
    <citation type="submission" date="2023-07" db="EMBL/GenBank/DDBJ databases">
        <title>Black Yeasts Isolated from many extreme environments.</title>
        <authorList>
            <person name="Coleine C."/>
            <person name="Stajich J.E."/>
            <person name="Selbmann L."/>
        </authorList>
    </citation>
    <scope>NUCLEOTIDE SEQUENCE</scope>
    <source>
        <strain evidence="1">CCFEE 5714</strain>
    </source>
</reference>
<keyword evidence="2" id="KW-1185">Reference proteome</keyword>
<evidence type="ECO:0000313" key="1">
    <source>
        <dbReference type="EMBL" id="KAK3723139.1"/>
    </source>
</evidence>
<organism evidence="1 2">
    <name type="scientific">Vermiconidia calcicola</name>
    <dbReference type="NCBI Taxonomy" id="1690605"/>
    <lineage>
        <taxon>Eukaryota</taxon>
        <taxon>Fungi</taxon>
        <taxon>Dikarya</taxon>
        <taxon>Ascomycota</taxon>
        <taxon>Pezizomycotina</taxon>
        <taxon>Dothideomycetes</taxon>
        <taxon>Dothideomycetidae</taxon>
        <taxon>Mycosphaerellales</taxon>
        <taxon>Extremaceae</taxon>
        <taxon>Vermiconidia</taxon>
    </lineage>
</organism>
<gene>
    <name evidence="1" type="ORF">LTR37_001862</name>
</gene>
<dbReference type="EMBL" id="JAUTXU010000010">
    <property type="protein sequence ID" value="KAK3723139.1"/>
    <property type="molecule type" value="Genomic_DNA"/>
</dbReference>
<dbReference type="Proteomes" id="UP001281147">
    <property type="component" value="Unassembled WGS sequence"/>
</dbReference>